<dbReference type="Proteomes" id="UP000028547">
    <property type="component" value="Unassembled WGS sequence"/>
</dbReference>
<name>A0A084SM97_9BACT</name>
<protein>
    <recommendedName>
        <fullName evidence="1">Glycosyltransferase subfamily 4-like N-terminal domain-containing protein</fullName>
    </recommendedName>
</protein>
<dbReference type="GO" id="GO:0016757">
    <property type="term" value="F:glycosyltransferase activity"/>
    <property type="evidence" value="ECO:0007669"/>
    <property type="project" value="UniProtKB-ARBA"/>
</dbReference>
<dbReference type="CDD" id="cd03801">
    <property type="entry name" value="GT4_PimA-like"/>
    <property type="match status" value="1"/>
</dbReference>
<dbReference type="PANTHER" id="PTHR12526">
    <property type="entry name" value="GLYCOSYLTRANSFERASE"/>
    <property type="match status" value="1"/>
</dbReference>
<accession>A0A084SM97</accession>
<dbReference type="PANTHER" id="PTHR12526:SF630">
    <property type="entry name" value="GLYCOSYLTRANSFERASE"/>
    <property type="match status" value="1"/>
</dbReference>
<gene>
    <name evidence="2" type="ORF">Q664_33860</name>
</gene>
<dbReference type="Pfam" id="PF13439">
    <property type="entry name" value="Glyco_transf_4"/>
    <property type="match status" value="1"/>
</dbReference>
<dbReference type="Gene3D" id="3.40.50.2000">
    <property type="entry name" value="Glycogen Phosphorylase B"/>
    <property type="match status" value="2"/>
</dbReference>
<feature type="domain" description="Glycosyltransferase subfamily 4-like N-terminal" evidence="1">
    <location>
        <begin position="23"/>
        <end position="175"/>
    </location>
</feature>
<dbReference type="Pfam" id="PF13692">
    <property type="entry name" value="Glyco_trans_1_4"/>
    <property type="match status" value="1"/>
</dbReference>
<dbReference type="AlphaFoldDB" id="A0A084SM97"/>
<dbReference type="RefSeq" id="WP_043404650.1">
    <property type="nucleotide sequence ID" value="NZ_JPMI01000236.1"/>
</dbReference>
<sequence>MGTWLLVTGDVGRRGAMDRAHLALAEYLSLRGDEVHVVAHSASEELLALAGTHWHAAPKPAGSVALGSPVLDAVGRHWARRLSTRGARVVVNGGNCLWGDVNWVHYVHAAYTPDFEARGWRPFARRLVHEGYLRAERAAFSRARLFIANSHRTAEDLRRLGVPAGRIRVVYCGIEGERFRPPSASEREAVRAGQGWRPEQPVVAFVGALGDRRKGFDTVYKAWAELHRRGTWDGVLVVMGSGAELPAWRERARAEGLSSIHFLGFRTDVARLLAGCDALVAPTRYESYGLGVVEALCTGLPAFVSRGAGVAERYPPALHPLLLEDPEDAHALAEALVGWASRRESVRAELPAVSEPLRREDWRYMAERFVSCVESVPLGGVP</sequence>
<organism evidence="2 3">
    <name type="scientific">Archangium violaceum Cb vi76</name>
    <dbReference type="NCBI Taxonomy" id="1406225"/>
    <lineage>
        <taxon>Bacteria</taxon>
        <taxon>Pseudomonadati</taxon>
        <taxon>Myxococcota</taxon>
        <taxon>Myxococcia</taxon>
        <taxon>Myxococcales</taxon>
        <taxon>Cystobacterineae</taxon>
        <taxon>Archangiaceae</taxon>
        <taxon>Archangium</taxon>
    </lineage>
</organism>
<dbReference type="EMBL" id="JPMI01000236">
    <property type="protein sequence ID" value="KFA89582.1"/>
    <property type="molecule type" value="Genomic_DNA"/>
</dbReference>
<reference evidence="2 3" key="1">
    <citation type="submission" date="2014-07" db="EMBL/GenBank/DDBJ databases">
        <title>Draft Genome Sequence of Gephyronic Acid Producer, Cystobacter violaceus Strain Cb vi76.</title>
        <authorList>
            <person name="Stevens D.C."/>
            <person name="Young J."/>
            <person name="Carmichael R."/>
            <person name="Tan J."/>
            <person name="Taylor R.E."/>
        </authorList>
    </citation>
    <scope>NUCLEOTIDE SEQUENCE [LARGE SCALE GENOMIC DNA]</scope>
    <source>
        <strain evidence="2 3">Cb vi76</strain>
    </source>
</reference>
<comment type="caution">
    <text evidence="2">The sequence shown here is derived from an EMBL/GenBank/DDBJ whole genome shotgun (WGS) entry which is preliminary data.</text>
</comment>
<proteinExistence type="predicted"/>
<dbReference type="SUPFAM" id="SSF53756">
    <property type="entry name" value="UDP-Glycosyltransferase/glycogen phosphorylase"/>
    <property type="match status" value="1"/>
</dbReference>
<evidence type="ECO:0000313" key="3">
    <source>
        <dbReference type="Proteomes" id="UP000028547"/>
    </source>
</evidence>
<evidence type="ECO:0000313" key="2">
    <source>
        <dbReference type="EMBL" id="KFA89582.1"/>
    </source>
</evidence>
<dbReference type="InterPro" id="IPR028098">
    <property type="entry name" value="Glyco_trans_4-like_N"/>
</dbReference>
<evidence type="ECO:0000259" key="1">
    <source>
        <dbReference type="Pfam" id="PF13439"/>
    </source>
</evidence>